<dbReference type="SMART" id="SM00231">
    <property type="entry name" value="FA58C"/>
    <property type="match status" value="1"/>
</dbReference>
<organism evidence="7 8">
    <name type="scientific">Mytilus galloprovincialis</name>
    <name type="common">Mediterranean mussel</name>
    <dbReference type="NCBI Taxonomy" id="29158"/>
    <lineage>
        <taxon>Eukaryota</taxon>
        <taxon>Metazoa</taxon>
        <taxon>Spiralia</taxon>
        <taxon>Lophotrochozoa</taxon>
        <taxon>Mollusca</taxon>
        <taxon>Bivalvia</taxon>
        <taxon>Autobranchia</taxon>
        <taxon>Pteriomorphia</taxon>
        <taxon>Mytilida</taxon>
        <taxon>Mytiloidea</taxon>
        <taxon>Mytilidae</taxon>
        <taxon>Mytilinae</taxon>
        <taxon>Mytilus</taxon>
    </lineage>
</organism>
<dbReference type="InterPro" id="IPR033336">
    <property type="entry name" value="SAXO1/2"/>
</dbReference>
<evidence type="ECO:0000259" key="4">
    <source>
        <dbReference type="PROSITE" id="PS50022"/>
    </source>
</evidence>
<proteinExistence type="inferred from homology"/>
<dbReference type="InterPro" id="IPR001304">
    <property type="entry name" value="C-type_lectin-like"/>
</dbReference>
<dbReference type="CDD" id="cd00037">
    <property type="entry name" value="CLECT"/>
    <property type="match status" value="1"/>
</dbReference>
<dbReference type="SUPFAM" id="SSF56436">
    <property type="entry name" value="C-type lectin-like"/>
    <property type="match status" value="1"/>
</dbReference>
<dbReference type="PANTHER" id="PTHR31516">
    <property type="entry name" value="STABILIZER OF AXONEMAL MICROTUBULES 2"/>
    <property type="match status" value="1"/>
</dbReference>
<dbReference type="PROSITE" id="PS01285">
    <property type="entry name" value="FA58C_1"/>
    <property type="match status" value="1"/>
</dbReference>
<dbReference type="Proteomes" id="UP000596742">
    <property type="component" value="Unassembled WGS sequence"/>
</dbReference>
<reference evidence="7" key="1">
    <citation type="submission" date="2018-11" db="EMBL/GenBank/DDBJ databases">
        <authorList>
            <person name="Alioto T."/>
            <person name="Alioto T."/>
        </authorList>
    </citation>
    <scope>NUCLEOTIDE SEQUENCE</scope>
</reference>
<dbReference type="InterPro" id="IPR016186">
    <property type="entry name" value="C-type_lectin-like/link_sf"/>
</dbReference>
<dbReference type="CDD" id="cd00057">
    <property type="entry name" value="FA58C"/>
    <property type="match status" value="1"/>
</dbReference>
<feature type="domain" description="SUEL-type lectin" evidence="6">
    <location>
        <begin position="496"/>
        <end position="583"/>
    </location>
</feature>
<feature type="region of interest" description="Disordered" evidence="3">
    <location>
        <begin position="944"/>
        <end position="994"/>
    </location>
</feature>
<dbReference type="SMART" id="SM00034">
    <property type="entry name" value="CLECT"/>
    <property type="match status" value="1"/>
</dbReference>
<dbReference type="GO" id="GO:0005856">
    <property type="term" value="C:cytoskeleton"/>
    <property type="evidence" value="ECO:0007669"/>
    <property type="project" value="TreeGrafter"/>
</dbReference>
<dbReference type="Gene3D" id="2.60.120.260">
    <property type="entry name" value="Galactose-binding domain-like"/>
    <property type="match status" value="1"/>
</dbReference>
<dbReference type="Pfam" id="PF00059">
    <property type="entry name" value="Lectin_C"/>
    <property type="match status" value="1"/>
</dbReference>
<keyword evidence="8" id="KW-1185">Reference proteome</keyword>
<dbReference type="Pfam" id="PF02140">
    <property type="entry name" value="SUEL_Lectin"/>
    <property type="match status" value="1"/>
</dbReference>
<evidence type="ECO:0000256" key="3">
    <source>
        <dbReference type="SAM" id="MobiDB-lite"/>
    </source>
</evidence>
<gene>
    <name evidence="7" type="ORF">MGAL_10B026103</name>
</gene>
<dbReference type="InterPro" id="IPR016187">
    <property type="entry name" value="CTDL_fold"/>
</dbReference>
<dbReference type="GO" id="GO:0030246">
    <property type="term" value="F:carbohydrate binding"/>
    <property type="evidence" value="ECO:0007669"/>
    <property type="project" value="InterPro"/>
</dbReference>
<dbReference type="InterPro" id="IPR043159">
    <property type="entry name" value="Lectin_gal-bd_sf"/>
</dbReference>
<comment type="caution">
    <text evidence="7">The sequence shown here is derived from an EMBL/GenBank/DDBJ whole genome shotgun (WGS) entry which is preliminary data.</text>
</comment>
<dbReference type="InterPro" id="IPR008979">
    <property type="entry name" value="Galactose-bd-like_sf"/>
</dbReference>
<dbReference type="PROSITE" id="PS50041">
    <property type="entry name" value="C_TYPE_LECTIN_2"/>
    <property type="match status" value="1"/>
</dbReference>
<comment type="similarity">
    <text evidence="1">Belongs to the FAM154 family.</text>
</comment>
<dbReference type="Gene3D" id="3.10.100.10">
    <property type="entry name" value="Mannose-Binding Protein A, subunit A"/>
    <property type="match status" value="1"/>
</dbReference>
<dbReference type="InterPro" id="IPR000421">
    <property type="entry name" value="FA58C"/>
</dbReference>
<keyword evidence="2" id="KW-1015">Disulfide bond</keyword>
<evidence type="ECO:0000256" key="1">
    <source>
        <dbReference type="ARBA" id="ARBA00008738"/>
    </source>
</evidence>
<dbReference type="GO" id="GO:0008017">
    <property type="term" value="F:microtubule binding"/>
    <property type="evidence" value="ECO:0007669"/>
    <property type="project" value="InterPro"/>
</dbReference>
<dbReference type="OrthoDB" id="9973968at2759"/>
<dbReference type="PROSITE" id="PS50022">
    <property type="entry name" value="FA58C_3"/>
    <property type="match status" value="1"/>
</dbReference>
<name>A0A8B6G582_MYTGA</name>
<feature type="compositionally biased region" description="Low complexity" evidence="3">
    <location>
        <begin position="944"/>
        <end position="955"/>
    </location>
</feature>
<evidence type="ECO:0000313" key="7">
    <source>
        <dbReference type="EMBL" id="VDI58816.1"/>
    </source>
</evidence>
<dbReference type="SUPFAM" id="SSF49785">
    <property type="entry name" value="Galactose-binding domain-like"/>
    <property type="match status" value="1"/>
</dbReference>
<feature type="non-terminal residue" evidence="7">
    <location>
        <position position="1096"/>
    </location>
</feature>
<sequence>KGCRVAFLTETSLEKLCKQFPDNVSISDLCDCGKHKRRNHGAPPFPRKSGPCPDSDYMATFKGITQRPRSSKRPMTEVPFARIPREPMMLDTNQRSDFRSHGHIERTKPIIPEEKFEPSSAKIEGITSYTTEFIPKQLQPEFRRMEPRPNYVLSDAKFENRTTNKEHYKKWVPSKQVQFGEMPSFTGSILYPEMKEKLPETCTQDSFKGEFVKRPDAIRLSESNIKMEGDMFMNTTNHDTFTKHEGDHRVKRTTHPPTLKVGKGLGKFESLTQNRRDFPSYLDPERARAAEPAPCTIDLKFDNKRSLTTEQKEVFKGHDVVLNPMAKAIRTDFAEYEPPTVKFETQTCNKRDYVPKEIPKVLMRNFPPEGQMQRRDDKFDDRTMSKHFFQNWGPQSRVRYGDFHENRPYIPPQTKFDHDSVTKTSFIPKKYEPIKDFRPEYKPVNTDGEIDFGTVHRQTYTKPVVKPCRAQLFLLQRELKKLKNIAYRIKILNSIICDFQTKSISCQAGEVIQIRSVNFGRTSTRVCRSHPSVNCYSSGRVTGQIAQACNNKDVCQLTASSQFLGEDPCQNVPKYLDIIYDCDPVPTTTTTTTTTTTPATTLKPTVKPLTGHQVCHQYLVSGPKGVTNTQIQASTFFTNGSSHYFRADRARLHTPTIDFRNGTVLGGGWSAAINDKNQFIQVELNKVSTIRGVVTQGRNVDIVTHCCHERVTKFAVSYSIDGTKYEFIKDPQGNKQEFTGNVKDEESVVTNMLGCPIIAQYVRIHPINWLSHITMRFDLIGCPTDSDPLGKCPTGWENRPGTDDCYIITSKKTKSWMEARQDCLNNQGDLLKLDSQAEKSWLTARLSQIQHSKFASNQLYQVWIGLNNRPRKDSSKYVWTDGTPHDLTLLPWKKGNPDNYAGSEHCGEFVNSELNDVNCFAPLPYVCEKKKYWTPPANAIYSNNNNNNNNNNVNGSGHGTNGSGCPTPGGTGSGGTGSGGTGSGSGSGGPITPPLNLIPATLKQIAPTKKPGGMNLPCPIGGQCLTIGNNFYTNGCGNGTDGCMHKGLGDHQSCKGCHYYLTCAPSGVFTRPCPVQLKFDDNLKACVGISSTCKGP</sequence>
<evidence type="ECO:0000259" key="6">
    <source>
        <dbReference type="PROSITE" id="PS50228"/>
    </source>
</evidence>
<dbReference type="Gene3D" id="2.60.120.740">
    <property type="match status" value="1"/>
</dbReference>
<dbReference type="AlphaFoldDB" id="A0A8B6G582"/>
<dbReference type="EMBL" id="UYJE01007891">
    <property type="protein sequence ID" value="VDI58816.1"/>
    <property type="molecule type" value="Genomic_DNA"/>
</dbReference>
<dbReference type="PROSITE" id="PS00615">
    <property type="entry name" value="C_TYPE_LECTIN_1"/>
    <property type="match status" value="1"/>
</dbReference>
<dbReference type="PROSITE" id="PS50228">
    <property type="entry name" value="SUEL_LECTIN"/>
    <property type="match status" value="1"/>
</dbReference>
<dbReference type="PANTHER" id="PTHR31516:SF18">
    <property type="entry name" value="TRANSLATION INITIATION FACTOR IF-2"/>
    <property type="match status" value="1"/>
</dbReference>
<evidence type="ECO:0000313" key="8">
    <source>
        <dbReference type="Proteomes" id="UP000596742"/>
    </source>
</evidence>
<dbReference type="InterPro" id="IPR000922">
    <property type="entry name" value="Lectin_gal-bd_dom"/>
</dbReference>
<feature type="compositionally biased region" description="Gly residues" evidence="3">
    <location>
        <begin position="956"/>
        <end position="989"/>
    </location>
</feature>
<protein>
    <submittedName>
        <fullName evidence="7">Uncharacterized protein</fullName>
    </submittedName>
</protein>
<evidence type="ECO:0000256" key="2">
    <source>
        <dbReference type="ARBA" id="ARBA00023157"/>
    </source>
</evidence>
<evidence type="ECO:0000259" key="5">
    <source>
        <dbReference type="PROSITE" id="PS50041"/>
    </source>
</evidence>
<feature type="domain" description="F5/8 type C" evidence="4">
    <location>
        <begin position="615"/>
        <end position="782"/>
    </location>
</feature>
<dbReference type="Pfam" id="PF00754">
    <property type="entry name" value="F5_F8_type_C"/>
    <property type="match status" value="1"/>
</dbReference>
<accession>A0A8B6G582</accession>
<feature type="domain" description="C-type lectin" evidence="5">
    <location>
        <begin position="805"/>
        <end position="928"/>
    </location>
</feature>
<dbReference type="InterPro" id="IPR018378">
    <property type="entry name" value="C-type_lectin_CS"/>
</dbReference>